<dbReference type="InterPro" id="IPR001352">
    <property type="entry name" value="RNase_HII/HIII"/>
</dbReference>
<proteinExistence type="inferred from homology"/>
<comment type="catalytic activity">
    <reaction evidence="1 10 11">
        <text>Endonucleolytic cleavage to 5'-phosphomonoester.</text>
        <dbReference type="EC" id="3.1.26.4"/>
    </reaction>
</comment>
<dbReference type="Pfam" id="PF01351">
    <property type="entry name" value="RNase_HII"/>
    <property type="match status" value="1"/>
</dbReference>
<evidence type="ECO:0000256" key="1">
    <source>
        <dbReference type="ARBA" id="ARBA00000077"/>
    </source>
</evidence>
<keyword evidence="14" id="KW-1185">Reference proteome</keyword>
<dbReference type="CDD" id="cd06590">
    <property type="entry name" value="RNase_HII_bacteria_HIII_like"/>
    <property type="match status" value="1"/>
</dbReference>
<dbReference type="EC" id="3.1.26.4" evidence="11"/>
<evidence type="ECO:0000256" key="3">
    <source>
        <dbReference type="ARBA" id="ARBA00004496"/>
    </source>
</evidence>
<evidence type="ECO:0000256" key="8">
    <source>
        <dbReference type="ARBA" id="ARBA00022759"/>
    </source>
</evidence>
<dbReference type="PANTHER" id="PTHR10954">
    <property type="entry name" value="RIBONUCLEASE H2 SUBUNIT A"/>
    <property type="match status" value="1"/>
</dbReference>
<keyword evidence="7 10" id="KW-0479">Metal-binding</keyword>
<reference evidence="13" key="1">
    <citation type="submission" date="2023-11" db="EMBL/GenBank/DDBJ databases">
        <title>Completed genome sequence of Mycoplasma equirhinis type strain M432/72.</title>
        <authorList>
            <person name="Spergser J."/>
        </authorList>
    </citation>
    <scope>NUCLEOTIDE SEQUENCE [LARGE SCALE GENOMIC DNA]</scope>
    <source>
        <strain evidence="13">M432/72</strain>
    </source>
</reference>
<feature type="binding site" evidence="10">
    <location>
        <position position="117"/>
    </location>
    <ligand>
        <name>a divalent metal cation</name>
        <dbReference type="ChEBI" id="CHEBI:60240"/>
    </ligand>
</feature>
<feature type="binding site" evidence="10">
    <location>
        <position position="15"/>
    </location>
    <ligand>
        <name>a divalent metal cation</name>
        <dbReference type="ChEBI" id="CHEBI:60240"/>
    </ligand>
</feature>
<dbReference type="PANTHER" id="PTHR10954:SF23">
    <property type="entry name" value="RIBONUCLEASE"/>
    <property type="match status" value="1"/>
</dbReference>
<protein>
    <recommendedName>
        <fullName evidence="11">Ribonuclease</fullName>
        <ecNumber evidence="11">3.1.26.4</ecNumber>
    </recommendedName>
</protein>
<feature type="binding site" evidence="10">
    <location>
        <position position="14"/>
    </location>
    <ligand>
        <name>a divalent metal cation</name>
        <dbReference type="ChEBI" id="CHEBI:60240"/>
    </ligand>
</feature>
<dbReference type="InterPro" id="IPR012337">
    <property type="entry name" value="RNaseH-like_sf"/>
</dbReference>
<comment type="function">
    <text evidence="2 11">Endonuclease that specifically degrades the RNA of RNA-DNA hybrids.</text>
</comment>
<dbReference type="PROSITE" id="PS51975">
    <property type="entry name" value="RNASE_H_2"/>
    <property type="match status" value="1"/>
</dbReference>
<evidence type="ECO:0000256" key="4">
    <source>
        <dbReference type="ARBA" id="ARBA00008378"/>
    </source>
</evidence>
<dbReference type="SUPFAM" id="SSF53098">
    <property type="entry name" value="Ribonuclease H-like"/>
    <property type="match status" value="1"/>
</dbReference>
<gene>
    <name evidence="13" type="ORF">R9B83_02470</name>
</gene>
<dbReference type="Proteomes" id="UP001303601">
    <property type="component" value="Chromosome"/>
</dbReference>
<comment type="similarity">
    <text evidence="4">Belongs to the RNase HII family. RnhC subfamily.</text>
</comment>
<evidence type="ECO:0000256" key="9">
    <source>
        <dbReference type="ARBA" id="ARBA00022801"/>
    </source>
</evidence>
<comment type="subcellular location">
    <subcellularLocation>
        <location evidence="3">Cytoplasm</location>
    </subcellularLocation>
</comment>
<comment type="cofactor">
    <cofactor evidence="10">
        <name>Mn(2+)</name>
        <dbReference type="ChEBI" id="CHEBI:29035"/>
    </cofactor>
    <cofactor evidence="10">
        <name>Mg(2+)</name>
        <dbReference type="ChEBI" id="CHEBI:18420"/>
    </cofactor>
    <text evidence="10">Manganese or magnesium. Binds 1 divalent metal ion per monomer in the absence of substrate. May bind a second metal ion after substrate binding.</text>
</comment>
<dbReference type="GeneID" id="94493739"/>
<evidence type="ECO:0000256" key="7">
    <source>
        <dbReference type="ARBA" id="ARBA00022723"/>
    </source>
</evidence>
<evidence type="ECO:0000256" key="2">
    <source>
        <dbReference type="ARBA" id="ARBA00004065"/>
    </source>
</evidence>
<keyword evidence="8 10" id="KW-0255">Endonuclease</keyword>
<keyword evidence="6 10" id="KW-0540">Nuclease</keyword>
<feature type="domain" description="RNase H type-2" evidence="12">
    <location>
        <begin position="8"/>
        <end position="229"/>
    </location>
</feature>
<dbReference type="InterPro" id="IPR024567">
    <property type="entry name" value="RNase_HII/HIII_dom"/>
</dbReference>
<organism evidence="13 14">
    <name type="scientific">Metamycoplasma equirhinis</name>
    <dbReference type="NCBI Taxonomy" id="92402"/>
    <lineage>
        <taxon>Bacteria</taxon>
        <taxon>Bacillati</taxon>
        <taxon>Mycoplasmatota</taxon>
        <taxon>Mycoplasmoidales</taxon>
        <taxon>Metamycoplasmataceae</taxon>
        <taxon>Metamycoplasma</taxon>
    </lineage>
</organism>
<name>A0ABZ0PAQ1_9BACT</name>
<keyword evidence="9 10" id="KW-0378">Hydrolase</keyword>
<evidence type="ECO:0000313" key="13">
    <source>
        <dbReference type="EMBL" id="WPB53832.1"/>
    </source>
</evidence>
<dbReference type="Gene3D" id="3.30.420.10">
    <property type="entry name" value="Ribonuclease H-like superfamily/Ribonuclease H"/>
    <property type="match status" value="1"/>
</dbReference>
<evidence type="ECO:0000256" key="6">
    <source>
        <dbReference type="ARBA" id="ARBA00022722"/>
    </source>
</evidence>
<evidence type="ECO:0000256" key="10">
    <source>
        <dbReference type="PROSITE-ProRule" id="PRU01319"/>
    </source>
</evidence>
<evidence type="ECO:0000313" key="14">
    <source>
        <dbReference type="Proteomes" id="UP001303601"/>
    </source>
</evidence>
<evidence type="ECO:0000259" key="12">
    <source>
        <dbReference type="PROSITE" id="PS51975"/>
    </source>
</evidence>
<sequence length="229" mass="26556">MITQIDYNKLIGVDETGVGDYFTPVVSVAVFVPEKNIDILIELGIKDSKKFSDKKIIQFFNKLNHLVIWKKTLLSQQGYNKLIKQNINNNEIKTLIHCNSIRQLENYLNNKVDIIIDQYTNSINTFERHIIKLQNIEWLAFQKPTGKIYLETKAEDKSISVAAASIIARKLLLDYMKEQEKKFNFKFQLGASQKVEQNAREFVEIYGHAKLIEVAKISFKTTQKIINKN</sequence>
<evidence type="ECO:0000256" key="11">
    <source>
        <dbReference type="RuleBase" id="RU003515"/>
    </source>
</evidence>
<dbReference type="RefSeq" id="WP_140031321.1">
    <property type="nucleotide sequence ID" value="NZ_CP137845.1"/>
</dbReference>
<dbReference type="EMBL" id="CP137845">
    <property type="protein sequence ID" value="WPB53832.1"/>
    <property type="molecule type" value="Genomic_DNA"/>
</dbReference>
<accession>A0ABZ0PAQ1</accession>
<evidence type="ECO:0000256" key="5">
    <source>
        <dbReference type="ARBA" id="ARBA00022490"/>
    </source>
</evidence>
<dbReference type="InterPro" id="IPR036397">
    <property type="entry name" value="RNaseH_sf"/>
</dbReference>
<keyword evidence="5" id="KW-0963">Cytoplasm</keyword>